<organism evidence="3 4">
    <name type="scientific">Thalassococcus arenae</name>
    <dbReference type="NCBI Taxonomy" id="2851652"/>
    <lineage>
        <taxon>Bacteria</taxon>
        <taxon>Pseudomonadati</taxon>
        <taxon>Pseudomonadota</taxon>
        <taxon>Alphaproteobacteria</taxon>
        <taxon>Rhodobacterales</taxon>
        <taxon>Roseobacteraceae</taxon>
        <taxon>Thalassococcus</taxon>
    </lineage>
</organism>
<name>A0ABS6N8Z5_9RHOB</name>
<protein>
    <submittedName>
        <fullName evidence="3">DUF560 domain-containing protein</fullName>
    </submittedName>
</protein>
<keyword evidence="4" id="KW-1185">Reference proteome</keyword>
<comment type="caution">
    <text evidence="3">The sequence shown here is derived from an EMBL/GenBank/DDBJ whole genome shotgun (WGS) entry which is preliminary data.</text>
</comment>
<dbReference type="Pfam" id="PF04575">
    <property type="entry name" value="SlipAM"/>
    <property type="match status" value="1"/>
</dbReference>
<evidence type="ECO:0000256" key="1">
    <source>
        <dbReference type="SAM" id="SignalP"/>
    </source>
</evidence>
<reference evidence="3" key="1">
    <citation type="submission" date="2021-06" db="EMBL/GenBank/DDBJ databases">
        <title>Thalassococcus sp. CAU 1522 isolated from sea sand, Republic of Korea.</title>
        <authorList>
            <person name="Kim W."/>
        </authorList>
    </citation>
    <scope>NUCLEOTIDE SEQUENCE</scope>
    <source>
        <strain evidence="3">CAU 1522</strain>
    </source>
</reference>
<feature type="chain" id="PRO_5045875944" evidence="1">
    <location>
        <begin position="20"/>
        <end position="468"/>
    </location>
</feature>
<feature type="domain" description="Surface lipoprotein assembly modifier C-terminal" evidence="2">
    <location>
        <begin position="387"/>
        <end position="468"/>
    </location>
</feature>
<dbReference type="Proteomes" id="UP001166293">
    <property type="component" value="Unassembled WGS sequence"/>
</dbReference>
<evidence type="ECO:0000313" key="3">
    <source>
        <dbReference type="EMBL" id="MBV2360030.1"/>
    </source>
</evidence>
<accession>A0ABS6N8Z5</accession>
<evidence type="ECO:0000313" key="4">
    <source>
        <dbReference type="Proteomes" id="UP001166293"/>
    </source>
</evidence>
<sequence length="468" mass="50326">MRFVLACVTALSLGGGALAQSADATGTTLRLTPAQARQAAMTAVQTGRIDAAITLAEALVAAEPEASLGHFILAHAYLRAGQPDKAAAPARRAYQHATSPVEKQESARVAAMAAAARERYLASQIWLRLAIQAAPTPELKARSVREFQAARNRAKLRLSFGLSVMPSSNVNGGSSADVIEVDGESRTIFGTIPLPATSEALSGTEMRGRLRFSHALDRAERSRTDLVGALDVKRVRFSDAARDRVPGLDAADYGSSNAELGVIHRRVLGEGRLAPVLSGGLHLGRSWYGGLVDYDYARLEAGLAVALTESLTLSTNLGRQIERDADAPLEHVTTSAQLALSHRFDNNDRVSLGFYGAETQGDDGQRRKRVDAVQLRYVRDKPVGPVQVALGLSAMRVTYPDFRVLLFGTPDGGRRDEILSADLGLTLHDLDYWGFVPTVNIRARRTESNVSFYESEGVSISLGFESAF</sequence>
<evidence type="ECO:0000259" key="2">
    <source>
        <dbReference type="Pfam" id="PF04575"/>
    </source>
</evidence>
<feature type="signal peptide" evidence="1">
    <location>
        <begin position="1"/>
        <end position="19"/>
    </location>
</feature>
<dbReference type="EMBL" id="JAHRWL010000001">
    <property type="protein sequence ID" value="MBV2360030.1"/>
    <property type="molecule type" value="Genomic_DNA"/>
</dbReference>
<proteinExistence type="predicted"/>
<dbReference type="InterPro" id="IPR007655">
    <property type="entry name" value="Slam_C"/>
</dbReference>
<gene>
    <name evidence="3" type="ORF">KUH32_09610</name>
</gene>
<keyword evidence="1" id="KW-0732">Signal</keyword>